<dbReference type="FunCoup" id="A0A1H9CVW6">
    <property type="interactions" value="339"/>
</dbReference>
<keyword evidence="12" id="KW-1185">Reference proteome</keyword>
<comment type="similarity">
    <text evidence="9 10">Belongs to the TrpA family.</text>
</comment>
<evidence type="ECO:0000256" key="6">
    <source>
        <dbReference type="ARBA" id="ARBA00023141"/>
    </source>
</evidence>
<keyword evidence="4 9" id="KW-0028">Amino-acid biosynthesis</keyword>
<dbReference type="OrthoDB" id="9804578at2"/>
<keyword evidence="5 9" id="KW-0822">Tryptophan biosynthesis</keyword>
<evidence type="ECO:0000256" key="8">
    <source>
        <dbReference type="ARBA" id="ARBA00049047"/>
    </source>
</evidence>
<comment type="subunit">
    <text evidence="3 9">Tetramer of two alpha and two beta chains.</text>
</comment>
<protein>
    <recommendedName>
        <fullName evidence="9">Tryptophan synthase alpha chain</fullName>
        <ecNumber evidence="9">4.2.1.20</ecNumber>
    </recommendedName>
</protein>
<dbReference type="Gene3D" id="3.20.20.70">
    <property type="entry name" value="Aldolase class I"/>
    <property type="match status" value="1"/>
</dbReference>
<organism evidence="11 12">
    <name type="scientific">Neolewinella agarilytica</name>
    <dbReference type="NCBI Taxonomy" id="478744"/>
    <lineage>
        <taxon>Bacteria</taxon>
        <taxon>Pseudomonadati</taxon>
        <taxon>Bacteroidota</taxon>
        <taxon>Saprospiria</taxon>
        <taxon>Saprospirales</taxon>
        <taxon>Lewinellaceae</taxon>
        <taxon>Neolewinella</taxon>
    </lineage>
</organism>
<dbReference type="EC" id="4.2.1.20" evidence="9"/>
<comment type="function">
    <text evidence="1 9">The alpha subunit is responsible for the aldol cleavage of indoleglycerol phosphate to indole and glyceraldehyde 3-phosphate.</text>
</comment>
<dbReference type="Pfam" id="PF00290">
    <property type="entry name" value="Trp_syntA"/>
    <property type="match status" value="1"/>
</dbReference>
<dbReference type="Proteomes" id="UP000199021">
    <property type="component" value="Unassembled WGS sequence"/>
</dbReference>
<dbReference type="InterPro" id="IPR002028">
    <property type="entry name" value="Trp_synthase_suA"/>
</dbReference>
<feature type="active site" description="Proton acceptor" evidence="9">
    <location>
        <position position="57"/>
    </location>
</feature>
<evidence type="ECO:0000256" key="1">
    <source>
        <dbReference type="ARBA" id="ARBA00003365"/>
    </source>
</evidence>
<evidence type="ECO:0000256" key="5">
    <source>
        <dbReference type="ARBA" id="ARBA00022822"/>
    </source>
</evidence>
<dbReference type="NCBIfam" id="TIGR00262">
    <property type="entry name" value="trpA"/>
    <property type="match status" value="1"/>
</dbReference>
<comment type="catalytic activity">
    <reaction evidence="8 9">
        <text>(1S,2R)-1-C-(indol-3-yl)glycerol 3-phosphate + L-serine = D-glyceraldehyde 3-phosphate + L-tryptophan + H2O</text>
        <dbReference type="Rhea" id="RHEA:10532"/>
        <dbReference type="ChEBI" id="CHEBI:15377"/>
        <dbReference type="ChEBI" id="CHEBI:33384"/>
        <dbReference type="ChEBI" id="CHEBI:57912"/>
        <dbReference type="ChEBI" id="CHEBI:58866"/>
        <dbReference type="ChEBI" id="CHEBI:59776"/>
        <dbReference type="EC" id="4.2.1.20"/>
    </reaction>
</comment>
<dbReference type="GO" id="GO:0004834">
    <property type="term" value="F:tryptophan synthase activity"/>
    <property type="evidence" value="ECO:0007669"/>
    <property type="project" value="UniProtKB-UniRule"/>
</dbReference>
<evidence type="ECO:0000256" key="3">
    <source>
        <dbReference type="ARBA" id="ARBA00011270"/>
    </source>
</evidence>
<dbReference type="GO" id="GO:0005829">
    <property type="term" value="C:cytosol"/>
    <property type="evidence" value="ECO:0007669"/>
    <property type="project" value="TreeGrafter"/>
</dbReference>
<evidence type="ECO:0000256" key="9">
    <source>
        <dbReference type="HAMAP-Rule" id="MF_00131"/>
    </source>
</evidence>
<name>A0A1H9CVW6_9BACT</name>
<dbReference type="SUPFAM" id="SSF51366">
    <property type="entry name" value="Ribulose-phoshate binding barrel"/>
    <property type="match status" value="1"/>
</dbReference>
<dbReference type="InterPro" id="IPR011060">
    <property type="entry name" value="RibuloseP-bd_barrel"/>
</dbReference>
<keyword evidence="7 9" id="KW-0456">Lyase</keyword>
<dbReference type="PROSITE" id="PS00167">
    <property type="entry name" value="TRP_SYNTHASE_ALPHA"/>
    <property type="match status" value="1"/>
</dbReference>
<feature type="active site" description="Proton acceptor" evidence="9">
    <location>
        <position position="46"/>
    </location>
</feature>
<dbReference type="PANTHER" id="PTHR43406:SF1">
    <property type="entry name" value="TRYPTOPHAN SYNTHASE ALPHA CHAIN, CHLOROPLASTIC"/>
    <property type="match status" value="1"/>
</dbReference>
<keyword evidence="6 9" id="KW-0057">Aromatic amino acid biosynthesis</keyword>
<proteinExistence type="inferred from homology"/>
<reference evidence="12" key="1">
    <citation type="submission" date="2016-10" db="EMBL/GenBank/DDBJ databases">
        <authorList>
            <person name="Varghese N."/>
            <person name="Submissions S."/>
        </authorList>
    </citation>
    <scope>NUCLEOTIDE SEQUENCE [LARGE SCALE GENOMIC DNA]</scope>
    <source>
        <strain evidence="12">DSM 24740</strain>
    </source>
</reference>
<evidence type="ECO:0000256" key="2">
    <source>
        <dbReference type="ARBA" id="ARBA00004733"/>
    </source>
</evidence>
<evidence type="ECO:0000313" key="12">
    <source>
        <dbReference type="Proteomes" id="UP000199021"/>
    </source>
</evidence>
<evidence type="ECO:0000256" key="10">
    <source>
        <dbReference type="RuleBase" id="RU003662"/>
    </source>
</evidence>
<gene>
    <name evidence="9" type="primary">trpA</name>
    <name evidence="11" type="ORF">SAMN05444359_10537</name>
</gene>
<dbReference type="PANTHER" id="PTHR43406">
    <property type="entry name" value="TRYPTOPHAN SYNTHASE, ALPHA CHAIN"/>
    <property type="match status" value="1"/>
</dbReference>
<dbReference type="EMBL" id="FOFB01000005">
    <property type="protein sequence ID" value="SEQ05314.1"/>
    <property type="molecule type" value="Genomic_DNA"/>
</dbReference>
<comment type="pathway">
    <text evidence="2 9">Amino-acid biosynthesis; L-tryptophan biosynthesis; L-tryptophan from chorismate: step 5/5.</text>
</comment>
<dbReference type="UniPathway" id="UPA00035">
    <property type="reaction ID" value="UER00044"/>
</dbReference>
<sequence>MNRLTQLFDKKKDNLLNVYFTAGYPQLDSTVTIIRNLAEAGADLIEVGMPYSDPMADGETIQQSSMKALANGMTLETLFQQLTEARNHTQVPLVLMGYFNQVMQYGPERFVKAAREAGVDGLILPDLPVFEYEQEFREITDRYDMQVTFLITPQTSEERIRQIGKLSTGFIYVVSSSSITGKSGEITEGQKAYFARIAAMDLTQPKLIGFGISDAKSFRTACAYANGAIIGSAFIRALKDVDDVAAATRSFVHGILSPASVGA</sequence>
<dbReference type="InParanoid" id="A0A1H9CVW6"/>
<evidence type="ECO:0000256" key="7">
    <source>
        <dbReference type="ARBA" id="ARBA00023239"/>
    </source>
</evidence>
<evidence type="ECO:0000256" key="4">
    <source>
        <dbReference type="ARBA" id="ARBA00022605"/>
    </source>
</evidence>
<dbReference type="FunFam" id="3.20.20.70:FF:000037">
    <property type="entry name" value="Tryptophan synthase alpha chain"/>
    <property type="match status" value="1"/>
</dbReference>
<accession>A0A1H9CVW6</accession>
<dbReference type="STRING" id="478744.SAMN05444359_10537"/>
<dbReference type="AlphaFoldDB" id="A0A1H9CVW6"/>
<dbReference type="InterPro" id="IPR018204">
    <property type="entry name" value="Trp_synthase_alpha_AS"/>
</dbReference>
<evidence type="ECO:0000313" key="11">
    <source>
        <dbReference type="EMBL" id="SEQ05314.1"/>
    </source>
</evidence>
<dbReference type="InterPro" id="IPR013785">
    <property type="entry name" value="Aldolase_TIM"/>
</dbReference>
<dbReference type="CDD" id="cd04724">
    <property type="entry name" value="Tryptophan_synthase_alpha"/>
    <property type="match status" value="1"/>
</dbReference>
<dbReference type="RefSeq" id="WP_090166269.1">
    <property type="nucleotide sequence ID" value="NZ_FOFB01000005.1"/>
</dbReference>
<dbReference type="HAMAP" id="MF_00131">
    <property type="entry name" value="Trp_synth_alpha"/>
    <property type="match status" value="1"/>
</dbReference>